<dbReference type="Pfam" id="PF07419">
    <property type="entry name" value="PilM"/>
    <property type="match status" value="1"/>
</dbReference>
<comment type="caution">
    <text evidence="1">The sequence shown here is derived from an EMBL/GenBank/DDBJ whole genome shotgun (WGS) entry which is preliminary data.</text>
</comment>
<sequence>MSLNWAVLTILLIAVGLFNQQQKQSEQITDYATIDSLSRNLLVYRSAAAEYAKANAGYTGTPADEALNLPAWFSKPPGVMTYISAGQSYTYFAGTAPPGLPAALVERTQSITVGVNRAGVLISPRSGQTDIILPNVIPEGAAVAVN</sequence>
<dbReference type="Proteomes" id="UP000316123">
    <property type="component" value="Unassembled WGS sequence"/>
</dbReference>
<reference evidence="1 2" key="1">
    <citation type="submission" date="2019-06" db="EMBL/GenBank/DDBJ databases">
        <title>Pseudomonas bimorpha sp. nov. isolated from bovine raw milk and skim milk concentrate.</title>
        <authorList>
            <person name="Hofmann K."/>
            <person name="Huptas C."/>
            <person name="Doll E."/>
            <person name="Scherer S."/>
            <person name="Wenning M."/>
        </authorList>
    </citation>
    <scope>NUCLEOTIDE SEQUENCE [LARGE SCALE GENOMIC DNA]</scope>
    <source>
        <strain evidence="1 2">DSM 13124</strain>
    </source>
</reference>
<dbReference type="RefSeq" id="WP_074843795.1">
    <property type="nucleotide sequence ID" value="NZ_FNSU01000001.1"/>
</dbReference>
<proteinExistence type="predicted"/>
<gene>
    <name evidence="1" type="ORF">FIV41_32020</name>
</gene>
<protein>
    <submittedName>
        <fullName evidence="1">PilM protein</fullName>
    </submittedName>
</protein>
<dbReference type="AlphaFoldDB" id="A0A9X9BME5"/>
<name>A0A9X9BME5_PSEMA</name>
<dbReference type="InterPro" id="IPR009987">
    <property type="entry name" value="IM_PilM"/>
</dbReference>
<evidence type="ECO:0000313" key="1">
    <source>
        <dbReference type="EMBL" id="TWR48092.1"/>
    </source>
</evidence>
<organism evidence="1 2">
    <name type="scientific">Pseudomonas marginalis</name>
    <name type="common">Pseudomonas panacis</name>
    <dbReference type="NCBI Taxonomy" id="298"/>
    <lineage>
        <taxon>Bacteria</taxon>
        <taxon>Pseudomonadati</taxon>
        <taxon>Pseudomonadota</taxon>
        <taxon>Gammaproteobacteria</taxon>
        <taxon>Pseudomonadales</taxon>
        <taxon>Pseudomonadaceae</taxon>
        <taxon>Pseudomonas</taxon>
    </lineage>
</organism>
<evidence type="ECO:0000313" key="2">
    <source>
        <dbReference type="Proteomes" id="UP000316123"/>
    </source>
</evidence>
<dbReference type="OrthoDB" id="9110409at2"/>
<dbReference type="Gene3D" id="3.30.1300.90">
    <property type="entry name" value="PilM protein, N-terminal domain"/>
    <property type="match status" value="1"/>
</dbReference>
<dbReference type="Gene3D" id="6.20.120.30">
    <property type="entry name" value="PilM protein, C-terminal domain"/>
    <property type="match status" value="1"/>
</dbReference>
<dbReference type="InterPro" id="IPR041883">
    <property type="entry name" value="PilM_N-ter"/>
</dbReference>
<dbReference type="InterPro" id="IPR041884">
    <property type="entry name" value="PilM_C-ter"/>
</dbReference>
<dbReference type="EMBL" id="VFEQ01000041">
    <property type="protein sequence ID" value="TWR48092.1"/>
    <property type="molecule type" value="Genomic_DNA"/>
</dbReference>
<accession>A0A9X9BME5</accession>